<dbReference type="PANTHER" id="PTHR37833">
    <property type="entry name" value="LIPOPROTEIN-RELATED"/>
    <property type="match status" value="1"/>
</dbReference>
<dbReference type="InterPro" id="IPR011467">
    <property type="entry name" value="DUF1573"/>
</dbReference>
<proteinExistence type="predicted"/>
<dbReference type="Pfam" id="PF07610">
    <property type="entry name" value="DUF1573"/>
    <property type="match status" value="1"/>
</dbReference>
<keyword evidence="1" id="KW-0812">Transmembrane</keyword>
<name>A0A1F7XVA1_9BACT</name>
<dbReference type="AlphaFoldDB" id="A0A1F7XVA1"/>
<evidence type="ECO:0000313" key="3">
    <source>
        <dbReference type="Proteomes" id="UP000178446"/>
    </source>
</evidence>
<dbReference type="PANTHER" id="PTHR37833:SF1">
    <property type="entry name" value="SIGNAL PEPTIDE PROTEIN"/>
    <property type="match status" value="1"/>
</dbReference>
<dbReference type="EMBL" id="MGGB01000029">
    <property type="protein sequence ID" value="OGM18900.1"/>
    <property type="molecule type" value="Genomic_DNA"/>
</dbReference>
<dbReference type="Proteomes" id="UP000178446">
    <property type="component" value="Unassembled WGS sequence"/>
</dbReference>
<reference evidence="2 3" key="1">
    <citation type="journal article" date="2016" name="Nat. Commun.">
        <title>Thousands of microbial genomes shed light on interconnected biogeochemical processes in an aquifer system.</title>
        <authorList>
            <person name="Anantharaman K."/>
            <person name="Brown C.T."/>
            <person name="Hug L.A."/>
            <person name="Sharon I."/>
            <person name="Castelle C.J."/>
            <person name="Probst A.J."/>
            <person name="Thomas B.C."/>
            <person name="Singh A."/>
            <person name="Wilkins M.J."/>
            <person name="Karaoz U."/>
            <person name="Brodie E.L."/>
            <person name="Williams K.H."/>
            <person name="Hubbard S.S."/>
            <person name="Banfield J.F."/>
        </authorList>
    </citation>
    <scope>NUCLEOTIDE SEQUENCE [LARGE SCALE GENOMIC DNA]</scope>
</reference>
<comment type="caution">
    <text evidence="2">The sequence shown here is derived from an EMBL/GenBank/DDBJ whole genome shotgun (WGS) entry which is preliminary data.</text>
</comment>
<accession>A0A1F7XVA1</accession>
<feature type="transmembrane region" description="Helical" evidence="1">
    <location>
        <begin position="7"/>
        <end position="25"/>
    </location>
</feature>
<evidence type="ECO:0000256" key="1">
    <source>
        <dbReference type="SAM" id="Phobius"/>
    </source>
</evidence>
<keyword evidence="1" id="KW-0472">Membrane</keyword>
<sequence>MAKDIKILIGVLVFSFLLIVGFAVWQGEKESPTKEVAAIAAVDIKDLEVNPASYDVGTIKMKAGNVVKTYEVKNTSQESMKLQRVATSCMCTKTKIKIGDAETREFGMEGMGDKNPPVNLELASGQTATVTAIFDPAAHGPKGVGPFDRTVFLYFSDPAGTKELKFSGTVIN</sequence>
<protein>
    <recommendedName>
        <fullName evidence="4">DUF1573 domain-containing protein</fullName>
    </recommendedName>
</protein>
<organism evidence="2 3">
    <name type="scientific">Candidatus Woesebacteria bacterium RIFCSPHIGHO2_01_FULL_37_10</name>
    <dbReference type="NCBI Taxonomy" id="1802489"/>
    <lineage>
        <taxon>Bacteria</taxon>
        <taxon>Candidatus Woeseibacteriota</taxon>
    </lineage>
</organism>
<dbReference type="InterPro" id="IPR013783">
    <property type="entry name" value="Ig-like_fold"/>
</dbReference>
<evidence type="ECO:0008006" key="4">
    <source>
        <dbReference type="Google" id="ProtNLM"/>
    </source>
</evidence>
<keyword evidence="1" id="KW-1133">Transmembrane helix</keyword>
<gene>
    <name evidence="2" type="ORF">A2685_02120</name>
</gene>
<dbReference type="Gene3D" id="2.60.40.10">
    <property type="entry name" value="Immunoglobulins"/>
    <property type="match status" value="1"/>
</dbReference>
<evidence type="ECO:0000313" key="2">
    <source>
        <dbReference type="EMBL" id="OGM18900.1"/>
    </source>
</evidence>